<name>A0A1X2G5E5_9FUNG</name>
<proteinExistence type="predicted"/>
<feature type="domain" description="Stress-response A/B barrel" evidence="2">
    <location>
        <begin position="3"/>
        <end position="95"/>
    </location>
</feature>
<dbReference type="Gene3D" id="3.30.70.100">
    <property type="match status" value="1"/>
</dbReference>
<dbReference type="InterPro" id="IPR044662">
    <property type="entry name" value="HS1/DABB1-like"/>
</dbReference>
<dbReference type="InterPro" id="IPR013097">
    <property type="entry name" value="Dabb"/>
</dbReference>
<organism evidence="3 4">
    <name type="scientific">Hesseltinella vesiculosa</name>
    <dbReference type="NCBI Taxonomy" id="101127"/>
    <lineage>
        <taxon>Eukaryota</taxon>
        <taxon>Fungi</taxon>
        <taxon>Fungi incertae sedis</taxon>
        <taxon>Mucoromycota</taxon>
        <taxon>Mucoromycotina</taxon>
        <taxon>Mucoromycetes</taxon>
        <taxon>Mucorales</taxon>
        <taxon>Cunninghamellaceae</taxon>
        <taxon>Hesseltinella</taxon>
    </lineage>
</organism>
<dbReference type="OrthoDB" id="42919at2759"/>
<dbReference type="SUPFAM" id="SSF54909">
    <property type="entry name" value="Dimeric alpha+beta barrel"/>
    <property type="match status" value="1"/>
</dbReference>
<dbReference type="PANTHER" id="PTHR33178:SF10">
    <property type="entry name" value="STRESS-RESPONSE A_B BARREL DOMAIN-CONTAINING PROTEIN"/>
    <property type="match status" value="1"/>
</dbReference>
<dbReference type="PANTHER" id="PTHR33178">
    <property type="match status" value="1"/>
</dbReference>
<keyword evidence="4" id="KW-1185">Reference proteome</keyword>
<dbReference type="PROSITE" id="PS51502">
    <property type="entry name" value="S_R_A_B_BARREL"/>
    <property type="match status" value="1"/>
</dbReference>
<evidence type="ECO:0000259" key="2">
    <source>
        <dbReference type="PROSITE" id="PS51502"/>
    </source>
</evidence>
<gene>
    <name evidence="3" type="ORF">DM01DRAFT_1411268</name>
</gene>
<accession>A0A1X2G5E5</accession>
<dbReference type="EMBL" id="MCGT01000047">
    <property type="protein sequence ID" value="ORX44593.1"/>
    <property type="molecule type" value="Genomic_DNA"/>
</dbReference>
<dbReference type="STRING" id="101127.A0A1X2G5E5"/>
<dbReference type="InterPro" id="IPR011008">
    <property type="entry name" value="Dimeric_a/b-barrel"/>
</dbReference>
<evidence type="ECO:0000313" key="3">
    <source>
        <dbReference type="EMBL" id="ORX44593.1"/>
    </source>
</evidence>
<dbReference type="SMART" id="SM00886">
    <property type="entry name" value="Dabb"/>
    <property type="match status" value="1"/>
</dbReference>
<comment type="subunit">
    <text evidence="1">Homodimer.</text>
</comment>
<reference evidence="3 4" key="1">
    <citation type="submission" date="2016-07" db="EMBL/GenBank/DDBJ databases">
        <title>Pervasive Adenine N6-methylation of Active Genes in Fungi.</title>
        <authorList>
            <consortium name="DOE Joint Genome Institute"/>
            <person name="Mondo S.J."/>
            <person name="Dannebaum R.O."/>
            <person name="Kuo R.C."/>
            <person name="Labutti K."/>
            <person name="Haridas S."/>
            <person name="Kuo A."/>
            <person name="Salamov A."/>
            <person name="Ahrendt S.R."/>
            <person name="Lipzen A."/>
            <person name="Sullivan W."/>
            <person name="Andreopoulos W.B."/>
            <person name="Clum A."/>
            <person name="Lindquist E."/>
            <person name="Daum C."/>
            <person name="Ramamoorthy G.K."/>
            <person name="Gryganskyi A."/>
            <person name="Culley D."/>
            <person name="Magnuson J.K."/>
            <person name="James T.Y."/>
            <person name="O'Malley M.A."/>
            <person name="Stajich J.E."/>
            <person name="Spatafora J.W."/>
            <person name="Visel A."/>
            <person name="Grigoriev I.V."/>
        </authorList>
    </citation>
    <scope>NUCLEOTIDE SEQUENCE [LARGE SCALE GENOMIC DNA]</scope>
    <source>
        <strain evidence="3 4">NRRL 3301</strain>
    </source>
</reference>
<comment type="caution">
    <text evidence="3">The sequence shown here is derived from an EMBL/GenBank/DDBJ whole genome shotgun (WGS) entry which is preliminary data.</text>
</comment>
<dbReference type="AlphaFoldDB" id="A0A1X2G5E5"/>
<dbReference type="Proteomes" id="UP000242146">
    <property type="component" value="Unassembled WGS sequence"/>
</dbReference>
<sequence length="97" mass="11100">MTLVHIVLVKFKPDVEESIRHEALKDVLALKDHIPSIVKASAGKNYTDRSKGYDWGWVVELESKEDLPAYASHEAHQDFLTKYKPLFEDVIAVDYEA</sequence>
<protein>
    <submittedName>
        <fullName evidence="3">Dabb-domain-containing protein</fullName>
    </submittedName>
</protein>
<evidence type="ECO:0000256" key="1">
    <source>
        <dbReference type="ARBA" id="ARBA00011738"/>
    </source>
</evidence>
<evidence type="ECO:0000313" key="4">
    <source>
        <dbReference type="Proteomes" id="UP000242146"/>
    </source>
</evidence>
<dbReference type="Pfam" id="PF07876">
    <property type="entry name" value="Dabb"/>
    <property type="match status" value="1"/>
</dbReference>